<dbReference type="Proteomes" id="UP000473531">
    <property type="component" value="Unassembled WGS sequence"/>
</dbReference>
<reference evidence="1 2" key="1">
    <citation type="submission" date="2019-12" db="EMBL/GenBank/DDBJ databases">
        <title>Genomic-based taxomic classification of the family Erythrobacteraceae.</title>
        <authorList>
            <person name="Xu L."/>
        </authorList>
    </citation>
    <scope>NUCLEOTIDE SEQUENCE [LARGE SCALE GENOMIC DNA]</scope>
    <source>
        <strain evidence="1 2">KCTC 52259</strain>
    </source>
</reference>
<evidence type="ECO:0000313" key="2">
    <source>
        <dbReference type="Proteomes" id="UP000473531"/>
    </source>
</evidence>
<organism evidence="1 2">
    <name type="scientific">Allopontixanthobacter confluentis</name>
    <dbReference type="NCBI Taxonomy" id="1849021"/>
    <lineage>
        <taxon>Bacteria</taxon>
        <taxon>Pseudomonadati</taxon>
        <taxon>Pseudomonadota</taxon>
        <taxon>Alphaproteobacteria</taxon>
        <taxon>Sphingomonadales</taxon>
        <taxon>Erythrobacteraceae</taxon>
        <taxon>Allopontixanthobacter</taxon>
    </lineage>
</organism>
<name>A0A6L7GFW6_9SPHN</name>
<dbReference type="EMBL" id="WTYU01000001">
    <property type="protein sequence ID" value="MXP14174.1"/>
    <property type="molecule type" value="Genomic_DNA"/>
</dbReference>
<protein>
    <submittedName>
        <fullName evidence="1">Uncharacterized protein</fullName>
    </submittedName>
</protein>
<accession>A0A6L7GFW6</accession>
<gene>
    <name evidence="1" type="ORF">GRI44_05355</name>
</gene>
<keyword evidence="2" id="KW-1185">Reference proteome</keyword>
<dbReference type="OrthoDB" id="9781691at2"/>
<comment type="caution">
    <text evidence="1">The sequence shown here is derived from an EMBL/GenBank/DDBJ whole genome shotgun (WGS) entry which is preliminary data.</text>
</comment>
<sequence length="51" mass="5952">MSNRLLVVAFRKVIAYAVQWSLDGVDEPDFTRIEKRTAYFACVKDMVIEKK</sequence>
<dbReference type="RefSeq" id="WP_160600367.1">
    <property type="nucleotide sequence ID" value="NZ_WTYU01000001.1"/>
</dbReference>
<dbReference type="AlphaFoldDB" id="A0A6L7GFW6"/>
<proteinExistence type="predicted"/>
<evidence type="ECO:0000313" key="1">
    <source>
        <dbReference type="EMBL" id="MXP14174.1"/>
    </source>
</evidence>